<reference evidence="2" key="1">
    <citation type="submission" date="2021-01" db="EMBL/GenBank/DDBJ databases">
        <authorList>
            <consortium name="Genoscope - CEA"/>
            <person name="William W."/>
        </authorList>
    </citation>
    <scope>NUCLEOTIDE SEQUENCE</scope>
</reference>
<evidence type="ECO:0000313" key="2">
    <source>
        <dbReference type="EMBL" id="CAD8120626.1"/>
    </source>
</evidence>
<dbReference type="EMBL" id="CAJJDN010000127">
    <property type="protein sequence ID" value="CAD8120626.1"/>
    <property type="molecule type" value="Genomic_DNA"/>
</dbReference>
<protein>
    <submittedName>
        <fullName evidence="2">Uncharacterized protein</fullName>
    </submittedName>
</protein>
<sequence>MKEVSEKSSIVDGKRKRVMSVHGVMSVVTKELLREQRAQVPQVQNTVIRKQEKNKKVIEKQQCKNDKRVRITKSALKELIQSHFIVVDDNEDAMIQSSKQFNNSLVRNQKISSSSSDSQSDSSSSSRYISVYIQSQVFEEEDC</sequence>
<proteinExistence type="predicted"/>
<dbReference type="OrthoDB" id="309628at2759"/>
<keyword evidence="3" id="KW-1185">Reference proteome</keyword>
<feature type="compositionally biased region" description="Low complexity" evidence="1">
    <location>
        <begin position="112"/>
        <end position="127"/>
    </location>
</feature>
<gene>
    <name evidence="2" type="ORF">PSON_ATCC_30995.1.T1270085</name>
</gene>
<organism evidence="2 3">
    <name type="scientific">Paramecium sonneborni</name>
    <dbReference type="NCBI Taxonomy" id="65129"/>
    <lineage>
        <taxon>Eukaryota</taxon>
        <taxon>Sar</taxon>
        <taxon>Alveolata</taxon>
        <taxon>Ciliophora</taxon>
        <taxon>Intramacronucleata</taxon>
        <taxon>Oligohymenophorea</taxon>
        <taxon>Peniculida</taxon>
        <taxon>Parameciidae</taxon>
        <taxon>Paramecium</taxon>
    </lineage>
</organism>
<accession>A0A8S1QXM2</accession>
<evidence type="ECO:0000313" key="3">
    <source>
        <dbReference type="Proteomes" id="UP000692954"/>
    </source>
</evidence>
<name>A0A8S1QXM2_9CILI</name>
<dbReference type="Proteomes" id="UP000692954">
    <property type="component" value="Unassembled WGS sequence"/>
</dbReference>
<dbReference type="AlphaFoldDB" id="A0A8S1QXM2"/>
<feature type="region of interest" description="Disordered" evidence="1">
    <location>
        <begin position="108"/>
        <end position="127"/>
    </location>
</feature>
<evidence type="ECO:0000256" key="1">
    <source>
        <dbReference type="SAM" id="MobiDB-lite"/>
    </source>
</evidence>
<comment type="caution">
    <text evidence="2">The sequence shown here is derived from an EMBL/GenBank/DDBJ whole genome shotgun (WGS) entry which is preliminary data.</text>
</comment>